<evidence type="ECO:0000313" key="3">
    <source>
        <dbReference type="EMBL" id="GGF03105.1"/>
    </source>
</evidence>
<dbReference type="Proteomes" id="UP000646365">
    <property type="component" value="Unassembled WGS sequence"/>
</dbReference>
<dbReference type="Gene3D" id="3.30.530.20">
    <property type="match status" value="1"/>
</dbReference>
<sequence length="155" mass="17216">MSATVSSFPVPPVIKTITVRCAPATAFRVFTADIGRWWPLATYRVGSAVDCRFEPLVGGRLYQVAGDGTELLWGYVLAWEPPSLVAFSWQVQCAPEEAQRIDVTFRPVAGGTEVRLVHAGWDKLKTGAADRREEYDRGWVAVFEHHFKAYADAAE</sequence>
<feature type="domain" description="Activator of Hsp90 ATPase homologue 1/2-like C-terminal" evidence="2">
    <location>
        <begin position="22"/>
        <end position="150"/>
    </location>
</feature>
<gene>
    <name evidence="3" type="ORF">GCM10011611_05810</name>
</gene>
<evidence type="ECO:0000256" key="1">
    <source>
        <dbReference type="ARBA" id="ARBA00006817"/>
    </source>
</evidence>
<comment type="caution">
    <text evidence="3">The sequence shown here is derived from an EMBL/GenBank/DDBJ whole genome shotgun (WGS) entry which is preliminary data.</text>
</comment>
<reference evidence="3" key="1">
    <citation type="journal article" date="2014" name="Int. J. Syst. Evol. Microbiol.">
        <title>Complete genome sequence of Corynebacterium casei LMG S-19264T (=DSM 44701T), isolated from a smear-ripened cheese.</title>
        <authorList>
            <consortium name="US DOE Joint Genome Institute (JGI-PGF)"/>
            <person name="Walter F."/>
            <person name="Albersmeier A."/>
            <person name="Kalinowski J."/>
            <person name="Ruckert C."/>
        </authorList>
    </citation>
    <scope>NUCLEOTIDE SEQUENCE</scope>
    <source>
        <strain evidence="3">CGMCC 1.15725</strain>
    </source>
</reference>
<dbReference type="SUPFAM" id="SSF55961">
    <property type="entry name" value="Bet v1-like"/>
    <property type="match status" value="1"/>
</dbReference>
<evidence type="ECO:0000259" key="2">
    <source>
        <dbReference type="Pfam" id="PF08327"/>
    </source>
</evidence>
<dbReference type="InterPro" id="IPR023393">
    <property type="entry name" value="START-like_dom_sf"/>
</dbReference>
<comment type="similarity">
    <text evidence="1">Belongs to the AHA1 family.</text>
</comment>
<keyword evidence="4" id="KW-1185">Reference proteome</keyword>
<reference evidence="3" key="2">
    <citation type="submission" date="2020-09" db="EMBL/GenBank/DDBJ databases">
        <authorList>
            <person name="Sun Q."/>
            <person name="Zhou Y."/>
        </authorList>
    </citation>
    <scope>NUCLEOTIDE SEQUENCE</scope>
    <source>
        <strain evidence="3">CGMCC 1.15725</strain>
    </source>
</reference>
<dbReference type="RefSeq" id="WP_189042233.1">
    <property type="nucleotide sequence ID" value="NZ_BMJQ01000001.1"/>
</dbReference>
<organism evidence="3 4">
    <name type="scientific">Aliidongia dinghuensis</name>
    <dbReference type="NCBI Taxonomy" id="1867774"/>
    <lineage>
        <taxon>Bacteria</taxon>
        <taxon>Pseudomonadati</taxon>
        <taxon>Pseudomonadota</taxon>
        <taxon>Alphaproteobacteria</taxon>
        <taxon>Rhodospirillales</taxon>
        <taxon>Dongiaceae</taxon>
        <taxon>Aliidongia</taxon>
    </lineage>
</organism>
<dbReference type="EMBL" id="BMJQ01000001">
    <property type="protein sequence ID" value="GGF03105.1"/>
    <property type="molecule type" value="Genomic_DNA"/>
</dbReference>
<accession>A0A8J3E1Q5</accession>
<dbReference type="Pfam" id="PF08327">
    <property type="entry name" value="AHSA1"/>
    <property type="match status" value="1"/>
</dbReference>
<evidence type="ECO:0000313" key="4">
    <source>
        <dbReference type="Proteomes" id="UP000646365"/>
    </source>
</evidence>
<proteinExistence type="inferred from homology"/>
<dbReference type="InterPro" id="IPR013538">
    <property type="entry name" value="ASHA1/2-like_C"/>
</dbReference>
<dbReference type="AlphaFoldDB" id="A0A8J3E1Q5"/>
<name>A0A8J3E1Q5_9PROT</name>
<protein>
    <recommendedName>
        <fullName evidence="2">Activator of Hsp90 ATPase homologue 1/2-like C-terminal domain-containing protein</fullName>
    </recommendedName>
</protein>